<dbReference type="InterPro" id="IPR013216">
    <property type="entry name" value="Methyltransf_11"/>
</dbReference>
<dbReference type="Pfam" id="PF08241">
    <property type="entry name" value="Methyltransf_11"/>
    <property type="match status" value="1"/>
</dbReference>
<proteinExistence type="predicted"/>
<comment type="caution">
    <text evidence="2">The sequence shown here is derived from an EMBL/GenBank/DDBJ whole genome shotgun (WGS) entry which is preliminary data.</text>
</comment>
<dbReference type="SUPFAM" id="SSF53335">
    <property type="entry name" value="S-adenosyl-L-methionine-dependent methyltransferases"/>
    <property type="match status" value="1"/>
</dbReference>
<dbReference type="GO" id="GO:0032259">
    <property type="term" value="P:methylation"/>
    <property type="evidence" value="ECO:0007669"/>
    <property type="project" value="UniProtKB-KW"/>
</dbReference>
<name>A0A495W5Q5_9PSEU</name>
<organism evidence="2 3">
    <name type="scientific">Saccharothrix australiensis</name>
    <dbReference type="NCBI Taxonomy" id="2072"/>
    <lineage>
        <taxon>Bacteria</taxon>
        <taxon>Bacillati</taxon>
        <taxon>Actinomycetota</taxon>
        <taxon>Actinomycetes</taxon>
        <taxon>Pseudonocardiales</taxon>
        <taxon>Pseudonocardiaceae</taxon>
        <taxon>Saccharothrix</taxon>
    </lineage>
</organism>
<sequence length="222" mass="23915">MTAADRGALFDPVAGLYSAVFPHVWRRLLPHVGRWVVDRVGPARRVLDAGTGSGYWLGLLAAARTRDRLVGVDLSPAFLGIARERLAATGAELRLADLARTGLPDGGFDAVVCAGVLDTVPDPEAAFAEFHRLLAPGGRLVLVLRGENRAVSRALEVFFRSVVRAVHALKARSWRGTPTAEGQWARRPLLPRVPVLAGRVGLAVVETRRWSLASGVLLERPS</sequence>
<evidence type="ECO:0000259" key="1">
    <source>
        <dbReference type="Pfam" id="PF08241"/>
    </source>
</evidence>
<dbReference type="CDD" id="cd02440">
    <property type="entry name" value="AdoMet_MTases"/>
    <property type="match status" value="1"/>
</dbReference>
<dbReference type="InterPro" id="IPR050508">
    <property type="entry name" value="Methyltransf_Superfamily"/>
</dbReference>
<evidence type="ECO:0000313" key="2">
    <source>
        <dbReference type="EMBL" id="RKT55148.1"/>
    </source>
</evidence>
<dbReference type="EMBL" id="RBXO01000001">
    <property type="protein sequence ID" value="RKT55148.1"/>
    <property type="molecule type" value="Genomic_DNA"/>
</dbReference>
<gene>
    <name evidence="2" type="ORF">C8E97_3806</name>
</gene>
<keyword evidence="3" id="KW-1185">Reference proteome</keyword>
<protein>
    <submittedName>
        <fullName evidence="2">Methyltransferase family protein</fullName>
    </submittedName>
</protein>
<evidence type="ECO:0000313" key="3">
    <source>
        <dbReference type="Proteomes" id="UP000282084"/>
    </source>
</evidence>
<dbReference type="RefSeq" id="WP_170211903.1">
    <property type="nucleotide sequence ID" value="NZ_RBXO01000001.1"/>
</dbReference>
<dbReference type="AlphaFoldDB" id="A0A495W5Q5"/>
<keyword evidence="2" id="KW-0808">Transferase</keyword>
<reference evidence="2 3" key="1">
    <citation type="submission" date="2018-10" db="EMBL/GenBank/DDBJ databases">
        <title>Sequencing the genomes of 1000 actinobacteria strains.</title>
        <authorList>
            <person name="Klenk H.-P."/>
        </authorList>
    </citation>
    <scope>NUCLEOTIDE SEQUENCE [LARGE SCALE GENOMIC DNA]</scope>
    <source>
        <strain evidence="2 3">DSM 43800</strain>
    </source>
</reference>
<feature type="domain" description="Methyltransferase type 11" evidence="1">
    <location>
        <begin position="47"/>
        <end position="142"/>
    </location>
</feature>
<dbReference type="GO" id="GO:0008757">
    <property type="term" value="F:S-adenosylmethionine-dependent methyltransferase activity"/>
    <property type="evidence" value="ECO:0007669"/>
    <property type="project" value="InterPro"/>
</dbReference>
<keyword evidence="2" id="KW-0489">Methyltransferase</keyword>
<dbReference type="Proteomes" id="UP000282084">
    <property type="component" value="Unassembled WGS sequence"/>
</dbReference>
<dbReference type="PANTHER" id="PTHR42912">
    <property type="entry name" value="METHYLTRANSFERASE"/>
    <property type="match status" value="1"/>
</dbReference>
<dbReference type="InterPro" id="IPR029063">
    <property type="entry name" value="SAM-dependent_MTases_sf"/>
</dbReference>
<dbReference type="Gene3D" id="3.40.50.150">
    <property type="entry name" value="Vaccinia Virus protein VP39"/>
    <property type="match status" value="1"/>
</dbReference>
<accession>A0A495W5Q5</accession>